<dbReference type="Gene3D" id="3.30.70.3220">
    <property type="match status" value="1"/>
</dbReference>
<gene>
    <name evidence="9" type="ORF">KJ970_18330</name>
</gene>
<protein>
    <recommendedName>
        <fullName evidence="8">SecDF P1 head subdomain domain-containing protein</fullName>
    </recommendedName>
</protein>
<dbReference type="AlphaFoldDB" id="A0A948RZM4"/>
<proteinExistence type="predicted"/>
<feature type="domain" description="SecDF P1 head subdomain" evidence="8">
    <location>
        <begin position="223"/>
        <end position="327"/>
    </location>
</feature>
<dbReference type="PANTHER" id="PTHR30081:SF1">
    <property type="entry name" value="PROTEIN TRANSLOCASE SUBUNIT SECD"/>
    <property type="match status" value="1"/>
</dbReference>
<dbReference type="InterPro" id="IPR054384">
    <property type="entry name" value="SecDF_P1_head"/>
</dbReference>
<sequence length="365" mass="39602">MTLRSDPKSGRPGLLRILIIGGLCLCGCGPSHETAPAGWIRFTLEMGTSQESSAGENNHAENIAAILRIRLVEAGMTDAIVRAEGDRQIAVEAAVSEEVPQERIAGLLTRPARLEFHFVKPEKECREVIERLDRLLAEEGSVMEIPAGSDPEEARSRPLLSLIYDYPQWNHLGGFPVLRSKAPVLLKALEQAETNHFVPEDVECALSSTEYMVAQGLVGSLLHVLERTALISGDHIANAEVRFGLDPFDPEDPGVLVTLNPEGSEIFRIATRGHVESMLAIVMDGRVMSAPAIKEEIPNGMAQITGRFTLEEARDLSATLRSGALPAPLRIVNVQSIKEPPHLSGRGVSLEEFRGGSIGKRSLHG</sequence>
<dbReference type="PANTHER" id="PTHR30081">
    <property type="entry name" value="PROTEIN-EXPORT MEMBRANE PROTEIN SEC"/>
    <property type="match status" value="1"/>
</dbReference>
<evidence type="ECO:0000259" key="8">
    <source>
        <dbReference type="Pfam" id="PF22599"/>
    </source>
</evidence>
<name>A0A948RZM4_UNCEI</name>
<keyword evidence="1" id="KW-0813">Transport</keyword>
<evidence type="ECO:0000256" key="3">
    <source>
        <dbReference type="ARBA" id="ARBA00022692"/>
    </source>
</evidence>
<accession>A0A948RZM4</accession>
<dbReference type="Proteomes" id="UP000777784">
    <property type="component" value="Unassembled WGS sequence"/>
</dbReference>
<keyword evidence="4" id="KW-0653">Protein transport</keyword>
<evidence type="ECO:0000313" key="9">
    <source>
        <dbReference type="EMBL" id="MBU2692881.1"/>
    </source>
</evidence>
<keyword evidence="7" id="KW-0472">Membrane</keyword>
<dbReference type="Pfam" id="PF22599">
    <property type="entry name" value="SecDF_P1_head"/>
    <property type="match status" value="1"/>
</dbReference>
<dbReference type="InterPro" id="IPR022813">
    <property type="entry name" value="SecD/SecF_arch_bac"/>
</dbReference>
<comment type="caution">
    <text evidence="9">The sequence shown here is derived from an EMBL/GenBank/DDBJ whole genome shotgun (WGS) entry which is preliminary data.</text>
</comment>
<keyword evidence="2" id="KW-1003">Cell membrane</keyword>
<evidence type="ECO:0000256" key="1">
    <source>
        <dbReference type="ARBA" id="ARBA00022448"/>
    </source>
</evidence>
<evidence type="ECO:0000256" key="6">
    <source>
        <dbReference type="ARBA" id="ARBA00023010"/>
    </source>
</evidence>
<keyword evidence="5" id="KW-1133">Transmembrane helix</keyword>
<keyword evidence="3" id="KW-0812">Transmembrane</keyword>
<evidence type="ECO:0000256" key="4">
    <source>
        <dbReference type="ARBA" id="ARBA00022927"/>
    </source>
</evidence>
<evidence type="ECO:0000313" key="10">
    <source>
        <dbReference type="Proteomes" id="UP000777784"/>
    </source>
</evidence>
<reference evidence="9" key="1">
    <citation type="submission" date="2021-05" db="EMBL/GenBank/DDBJ databases">
        <title>Energy efficiency and biological interactions define the core microbiome of deep oligotrophic groundwater.</title>
        <authorList>
            <person name="Mehrshad M."/>
            <person name="Lopez-Fernandez M."/>
            <person name="Bell E."/>
            <person name="Bernier-Latmani R."/>
            <person name="Bertilsson S."/>
            <person name="Dopson M."/>
        </authorList>
    </citation>
    <scope>NUCLEOTIDE SEQUENCE</scope>
    <source>
        <strain evidence="9">Modern_marine.mb.64</strain>
    </source>
</reference>
<dbReference type="GO" id="GO:0015031">
    <property type="term" value="P:protein transport"/>
    <property type="evidence" value="ECO:0007669"/>
    <property type="project" value="UniProtKB-KW"/>
</dbReference>
<evidence type="ECO:0000256" key="2">
    <source>
        <dbReference type="ARBA" id="ARBA00022475"/>
    </source>
</evidence>
<evidence type="ECO:0000256" key="5">
    <source>
        <dbReference type="ARBA" id="ARBA00022989"/>
    </source>
</evidence>
<dbReference type="EMBL" id="JAHJDP010000104">
    <property type="protein sequence ID" value="MBU2692881.1"/>
    <property type="molecule type" value="Genomic_DNA"/>
</dbReference>
<keyword evidence="6" id="KW-0811">Translocation</keyword>
<dbReference type="GO" id="GO:0005886">
    <property type="term" value="C:plasma membrane"/>
    <property type="evidence" value="ECO:0007669"/>
    <property type="project" value="TreeGrafter"/>
</dbReference>
<evidence type="ECO:0000256" key="7">
    <source>
        <dbReference type="ARBA" id="ARBA00023136"/>
    </source>
</evidence>
<organism evidence="9 10">
    <name type="scientific">Eiseniibacteriota bacterium</name>
    <dbReference type="NCBI Taxonomy" id="2212470"/>
    <lineage>
        <taxon>Bacteria</taxon>
        <taxon>Candidatus Eiseniibacteriota</taxon>
    </lineage>
</organism>
<dbReference type="Gene3D" id="3.30.1360.200">
    <property type="match status" value="1"/>
</dbReference>